<dbReference type="AlphaFoldDB" id="A0A433TKC7"/>
<comment type="similarity">
    <text evidence="1">Belongs to the cornifelin family.</text>
</comment>
<keyword evidence="3" id="KW-1185">Reference proteome</keyword>
<feature type="non-terminal residue" evidence="2">
    <location>
        <position position="1"/>
    </location>
</feature>
<organism evidence="2 3">
    <name type="scientific">Elysia chlorotica</name>
    <name type="common">Eastern emerald elysia</name>
    <name type="synonym">Sea slug</name>
    <dbReference type="NCBI Taxonomy" id="188477"/>
    <lineage>
        <taxon>Eukaryota</taxon>
        <taxon>Metazoa</taxon>
        <taxon>Spiralia</taxon>
        <taxon>Lophotrochozoa</taxon>
        <taxon>Mollusca</taxon>
        <taxon>Gastropoda</taxon>
        <taxon>Heterobranchia</taxon>
        <taxon>Euthyneura</taxon>
        <taxon>Panpulmonata</taxon>
        <taxon>Sacoglossa</taxon>
        <taxon>Placobranchoidea</taxon>
        <taxon>Plakobranchidae</taxon>
        <taxon>Elysia</taxon>
    </lineage>
</organism>
<feature type="non-terminal residue" evidence="2">
    <location>
        <position position="75"/>
    </location>
</feature>
<name>A0A433TKC7_ELYCH</name>
<protein>
    <submittedName>
        <fullName evidence="2">Uncharacterized protein</fullName>
    </submittedName>
</protein>
<dbReference type="OrthoDB" id="1045822at2759"/>
<dbReference type="EMBL" id="RQTK01000307">
    <property type="protein sequence ID" value="RUS82050.1"/>
    <property type="molecule type" value="Genomic_DNA"/>
</dbReference>
<gene>
    <name evidence="2" type="ORF">EGW08_010206</name>
</gene>
<dbReference type="InterPro" id="IPR006461">
    <property type="entry name" value="PLAC_motif_containing"/>
</dbReference>
<comment type="caution">
    <text evidence="2">The sequence shown here is derived from an EMBL/GenBank/DDBJ whole genome shotgun (WGS) entry which is preliminary data.</text>
</comment>
<reference evidence="2 3" key="1">
    <citation type="submission" date="2019-01" db="EMBL/GenBank/DDBJ databases">
        <title>A draft genome assembly of the solar-powered sea slug Elysia chlorotica.</title>
        <authorList>
            <person name="Cai H."/>
            <person name="Li Q."/>
            <person name="Fang X."/>
            <person name="Li J."/>
            <person name="Curtis N.E."/>
            <person name="Altenburger A."/>
            <person name="Shibata T."/>
            <person name="Feng M."/>
            <person name="Maeda T."/>
            <person name="Schwartz J.A."/>
            <person name="Shigenobu S."/>
            <person name="Lundholm N."/>
            <person name="Nishiyama T."/>
            <person name="Yang H."/>
            <person name="Hasebe M."/>
            <person name="Li S."/>
            <person name="Pierce S.K."/>
            <person name="Wang J."/>
        </authorList>
    </citation>
    <scope>NUCLEOTIDE SEQUENCE [LARGE SCALE GENOMIC DNA]</scope>
    <source>
        <strain evidence="2">EC2010</strain>
        <tissue evidence="2">Whole organism of an adult</tissue>
    </source>
</reference>
<proteinExistence type="inferred from homology"/>
<sequence length="75" mass="8268">LCGTFIPLCFACKVSKDMGESACVPCLVPWDLLVLRTKWRTQHNIQGSILGDCACVCCCSRCVLCQLAREVKMAK</sequence>
<evidence type="ECO:0000313" key="3">
    <source>
        <dbReference type="Proteomes" id="UP000271974"/>
    </source>
</evidence>
<evidence type="ECO:0000256" key="1">
    <source>
        <dbReference type="ARBA" id="ARBA00009024"/>
    </source>
</evidence>
<dbReference type="Pfam" id="PF04749">
    <property type="entry name" value="PLAC8"/>
    <property type="match status" value="1"/>
</dbReference>
<evidence type="ECO:0000313" key="2">
    <source>
        <dbReference type="EMBL" id="RUS82050.1"/>
    </source>
</evidence>
<dbReference type="NCBIfam" id="TIGR01571">
    <property type="entry name" value="A_thal_Cys_rich"/>
    <property type="match status" value="1"/>
</dbReference>
<dbReference type="Proteomes" id="UP000271974">
    <property type="component" value="Unassembled WGS sequence"/>
</dbReference>
<accession>A0A433TKC7</accession>